<keyword evidence="1" id="KW-0812">Transmembrane</keyword>
<reference evidence="3 4" key="1">
    <citation type="submission" date="2020-08" db="EMBL/GenBank/DDBJ databases">
        <title>Genomic Encyclopedia of Type Strains, Phase IV (KMG-IV): sequencing the most valuable type-strain genomes for metagenomic binning, comparative biology and taxonomic classification.</title>
        <authorList>
            <person name="Goeker M."/>
        </authorList>
    </citation>
    <scope>NUCLEOTIDE SEQUENCE [LARGE SCALE GENOMIC DNA]</scope>
    <source>
        <strain evidence="3 4">DSM 27057</strain>
    </source>
</reference>
<accession>A0A7W6G6A9</accession>
<keyword evidence="1" id="KW-1133">Transmembrane helix</keyword>
<dbReference type="Proteomes" id="UP000548867">
    <property type="component" value="Unassembled WGS sequence"/>
</dbReference>
<feature type="transmembrane region" description="Helical" evidence="1">
    <location>
        <begin position="20"/>
        <end position="39"/>
    </location>
</feature>
<dbReference type="InterPro" id="IPR028087">
    <property type="entry name" value="Tad_N"/>
</dbReference>
<comment type="caution">
    <text evidence="3">The sequence shown here is derived from an EMBL/GenBank/DDBJ whole genome shotgun (WGS) entry which is preliminary data.</text>
</comment>
<evidence type="ECO:0000259" key="2">
    <source>
        <dbReference type="Pfam" id="PF13400"/>
    </source>
</evidence>
<evidence type="ECO:0000313" key="4">
    <source>
        <dbReference type="Proteomes" id="UP000548867"/>
    </source>
</evidence>
<protein>
    <submittedName>
        <fullName evidence="3">Flp pilus assembly protein TadG</fullName>
    </submittedName>
</protein>
<dbReference type="Pfam" id="PF13400">
    <property type="entry name" value="Tad"/>
    <property type="match status" value="1"/>
</dbReference>
<evidence type="ECO:0000313" key="3">
    <source>
        <dbReference type="EMBL" id="MBB3953772.1"/>
    </source>
</evidence>
<dbReference type="RefSeq" id="WP_183622679.1">
    <property type="nucleotide sequence ID" value="NZ_JACIDX010000002.1"/>
</dbReference>
<organism evidence="3 4">
    <name type="scientific">Novosphingobium sediminicola</name>
    <dbReference type="NCBI Taxonomy" id="563162"/>
    <lineage>
        <taxon>Bacteria</taxon>
        <taxon>Pseudomonadati</taxon>
        <taxon>Pseudomonadota</taxon>
        <taxon>Alphaproteobacteria</taxon>
        <taxon>Sphingomonadales</taxon>
        <taxon>Sphingomonadaceae</taxon>
        <taxon>Novosphingobium</taxon>
    </lineage>
</organism>
<feature type="domain" description="Putative Flp pilus-assembly TadG-like N-terminal" evidence="2">
    <location>
        <begin position="18"/>
        <end position="64"/>
    </location>
</feature>
<evidence type="ECO:0000256" key="1">
    <source>
        <dbReference type="SAM" id="Phobius"/>
    </source>
</evidence>
<name>A0A7W6G6A9_9SPHN</name>
<proteinExistence type="predicted"/>
<gene>
    <name evidence="3" type="ORF">GGR38_000699</name>
</gene>
<sequence>MIRALLRLLDAFRRDASGNVLMMTGFALVPMIFATGFGVDYSRAMRVKTILDAAADAAALSAVSNLAMTQTAALAQTVALANFKAQASMLTAVTFNAANDLTIAVADTSSTSGTGRQVVVTWRAKSTNIFSTILGSSSLAISGSATASALKPPYVNYYVLLDTSPSMLLPTTSAGLSAIRSATSAMANAPYGCAFACHTKNPHSDSIYIRNTAGQDIWLDSSGNAWPISSVWNGYVYSPNYANGTQPLALQSSGQYADGYWLTRNYASLYGGSLSILLRIDEERSASQNLITTAQTYATSNQVSYKMQFYGFNWTHSGASSPLTALTSSMMDVKSLSTSSVPDLYAAQDNWYKNNCPYYNFCNSDMGTEFANAMSSLNAVMPAPGDGSTAATPQEVLLIITDGVPDETYNGGRWARELNPTDLAQCSAIKTKGITIGIIYTTYSADSITGDTWSQTVVGPHLSSVASTLQSCASTSSAGAPLFFEVGTDGSITNALAALFAMTLQTARLVK</sequence>
<keyword evidence="4" id="KW-1185">Reference proteome</keyword>
<keyword evidence="1" id="KW-0472">Membrane</keyword>
<dbReference type="EMBL" id="JACIDX010000002">
    <property type="protein sequence ID" value="MBB3953772.1"/>
    <property type="molecule type" value="Genomic_DNA"/>
</dbReference>
<dbReference type="AlphaFoldDB" id="A0A7W6G6A9"/>